<keyword evidence="3" id="KW-0732">Signal</keyword>
<dbReference type="GO" id="GO:0006897">
    <property type="term" value="P:endocytosis"/>
    <property type="evidence" value="ECO:0007669"/>
    <property type="project" value="InterPro"/>
</dbReference>
<keyword evidence="2" id="KW-0472">Membrane</keyword>
<dbReference type="GO" id="GO:0007342">
    <property type="term" value="P:fusion of sperm to egg plasma membrane involved in single fertilization"/>
    <property type="evidence" value="ECO:0007669"/>
    <property type="project" value="InterPro"/>
</dbReference>
<keyword evidence="2" id="KW-0812">Transmembrane</keyword>
<dbReference type="GO" id="GO:0002079">
    <property type="term" value="C:inner acrosomal membrane"/>
    <property type="evidence" value="ECO:0007669"/>
    <property type="project" value="TreeGrafter"/>
</dbReference>
<dbReference type="PANTHER" id="PTHR36874">
    <property type="entry name" value="EQUATORIN"/>
    <property type="match status" value="1"/>
</dbReference>
<keyword evidence="2" id="KW-1133">Transmembrane helix</keyword>
<feature type="compositionally biased region" description="Basic and acidic residues" evidence="1">
    <location>
        <begin position="40"/>
        <end position="50"/>
    </location>
</feature>
<protein>
    <submittedName>
        <fullName evidence="4">Equatorin</fullName>
    </submittedName>
</protein>
<feature type="chain" id="PRO_5034041896" evidence="3">
    <location>
        <begin position="20"/>
        <end position="295"/>
    </location>
</feature>
<evidence type="ECO:0000256" key="1">
    <source>
        <dbReference type="SAM" id="MobiDB-lite"/>
    </source>
</evidence>
<accession>A0A8C6CC16</accession>
<organism evidence="4 5">
    <name type="scientific">Monodon monoceros</name>
    <name type="common">Narwhal</name>
    <name type="synonym">Ceratodon monodon</name>
    <dbReference type="NCBI Taxonomy" id="40151"/>
    <lineage>
        <taxon>Eukaryota</taxon>
        <taxon>Metazoa</taxon>
        <taxon>Chordata</taxon>
        <taxon>Craniata</taxon>
        <taxon>Vertebrata</taxon>
        <taxon>Euteleostomi</taxon>
        <taxon>Mammalia</taxon>
        <taxon>Eutheria</taxon>
        <taxon>Laurasiatheria</taxon>
        <taxon>Artiodactyla</taxon>
        <taxon>Whippomorpha</taxon>
        <taxon>Cetacea</taxon>
        <taxon>Odontoceti</taxon>
        <taxon>Monodontidae</taxon>
        <taxon>Monodon</taxon>
    </lineage>
</organism>
<gene>
    <name evidence="4" type="primary">EQTN</name>
</gene>
<feature type="compositionally biased region" description="Basic and acidic residues" evidence="1">
    <location>
        <begin position="266"/>
        <end position="276"/>
    </location>
</feature>
<feature type="compositionally biased region" description="Polar residues" evidence="1">
    <location>
        <begin position="254"/>
        <end position="265"/>
    </location>
</feature>
<dbReference type="Pfam" id="PF15339">
    <property type="entry name" value="Afaf"/>
    <property type="match status" value="1"/>
</dbReference>
<feature type="transmembrane region" description="Helical" evidence="2">
    <location>
        <begin position="186"/>
        <end position="210"/>
    </location>
</feature>
<dbReference type="Proteomes" id="UP000694561">
    <property type="component" value="Unplaced"/>
</dbReference>
<feature type="signal peptide" evidence="3">
    <location>
        <begin position="1"/>
        <end position="19"/>
    </location>
</feature>
<feature type="region of interest" description="Disordered" evidence="1">
    <location>
        <begin position="254"/>
        <end position="295"/>
    </location>
</feature>
<dbReference type="InterPro" id="IPR029282">
    <property type="entry name" value="Eqtn/Afaf"/>
</dbReference>
<evidence type="ECO:0000313" key="4">
    <source>
        <dbReference type="Ensembl" id="ENSMMNP00015027899.1"/>
    </source>
</evidence>
<reference evidence="4" key="1">
    <citation type="submission" date="2025-08" db="UniProtKB">
        <authorList>
            <consortium name="Ensembl"/>
        </authorList>
    </citation>
    <scope>IDENTIFICATION</scope>
</reference>
<feature type="compositionally biased region" description="Polar residues" evidence="1">
    <location>
        <begin position="277"/>
        <end position="287"/>
    </location>
</feature>
<dbReference type="GO" id="GO:0060478">
    <property type="term" value="P:acrosomal vesicle exocytosis"/>
    <property type="evidence" value="ECO:0007669"/>
    <property type="project" value="InterPro"/>
</dbReference>
<feature type="region of interest" description="Disordered" evidence="1">
    <location>
        <begin position="18"/>
        <end position="53"/>
    </location>
</feature>
<evidence type="ECO:0000256" key="3">
    <source>
        <dbReference type="SAM" id="SignalP"/>
    </source>
</evidence>
<dbReference type="PANTHER" id="PTHR36874:SF1">
    <property type="entry name" value="EQUATORIN"/>
    <property type="match status" value="1"/>
</dbReference>
<dbReference type="GO" id="GO:0002081">
    <property type="term" value="C:outer acrosomal membrane"/>
    <property type="evidence" value="ECO:0007669"/>
    <property type="project" value="TreeGrafter"/>
</dbReference>
<dbReference type="AlphaFoldDB" id="A0A8C6CC16"/>
<dbReference type="Ensembl" id="ENSMMNT00015030670.1">
    <property type="protein sequence ID" value="ENSMMNP00015027899.1"/>
    <property type="gene ID" value="ENSMMNG00015020384.1"/>
</dbReference>
<keyword evidence="5" id="KW-1185">Reference proteome</keyword>
<evidence type="ECO:0000313" key="5">
    <source>
        <dbReference type="Proteomes" id="UP000694561"/>
    </source>
</evidence>
<dbReference type="GO" id="GO:0005886">
    <property type="term" value="C:plasma membrane"/>
    <property type="evidence" value="ECO:0007669"/>
    <property type="project" value="InterPro"/>
</dbReference>
<name>A0A8C6CC16_MONMO</name>
<dbReference type="GeneTree" id="ENSGT00390000010786"/>
<proteinExistence type="predicted"/>
<evidence type="ECO:0000256" key="2">
    <source>
        <dbReference type="SAM" id="Phobius"/>
    </source>
</evidence>
<reference evidence="4" key="2">
    <citation type="submission" date="2025-09" db="UniProtKB">
        <authorList>
            <consortium name="Ensembl"/>
        </authorList>
    </citation>
    <scope>IDENTIFICATION</scope>
</reference>
<sequence length="295" mass="33057">MNFILFIILCGVFHPEISGTDPTDEGPEMTPLPEQPVAEQPHKVEEENKENVPANEETDNYYKGINQYVFTTQNPNDTQSEISVRAATDLNFSLRNYELVNETMTLPPPETVSNEEESKEPIEKTIHEPTQSPNEPAFWTMLAKAINATINEDNQRDQFFHPIPNSDVNATDEDNLAELQEAKLKLMLGLLLMTLFLFVILLAICSAVLYKMKTMKYKKACQSGEYSVNPELATLSYFHPLEGASDTSFSKTAESSTFWGTTSSIRKSDTRSKSRTTDVVSTGSDETGVNDESDF</sequence>